<dbReference type="AlphaFoldDB" id="A0A345SS77"/>
<proteinExistence type="predicted"/>
<name>A0A345SS77_9ACTN</name>
<dbReference type="Proteomes" id="UP000249340">
    <property type="component" value="Chromosome"/>
</dbReference>
<dbReference type="OrthoDB" id="3313640at2"/>
<evidence type="ECO:0008006" key="3">
    <source>
        <dbReference type="Google" id="ProtNLM"/>
    </source>
</evidence>
<sequence>MSDSETQAAGPPYDAPRPQRRRRLLLVSLLRSAGLLLALYYAQDPHPPAGRLQGPPGHRARDRLIDRCCPATRKLRHRGTTANDTWLHTRAAALNLRRLINLGLTRTHGTWQLAPATG</sequence>
<evidence type="ECO:0000313" key="1">
    <source>
        <dbReference type="EMBL" id="AXI76582.1"/>
    </source>
</evidence>
<gene>
    <name evidence="1" type="ORF">C7M71_002940</name>
</gene>
<reference evidence="2" key="1">
    <citation type="submission" date="2018-07" db="EMBL/GenBank/DDBJ databases">
        <title>Streptacidiphilus bronchialis DSM 106435 chromosome.</title>
        <authorList>
            <person name="Batra D."/>
            <person name="Gulvik C.A."/>
        </authorList>
    </citation>
    <scope>NUCLEOTIDE SEQUENCE [LARGE SCALE GENOMIC DNA]</scope>
    <source>
        <strain evidence="2">DSM 106435</strain>
    </source>
</reference>
<dbReference type="KEGG" id="stri:C7M71_002940"/>
<dbReference type="RefSeq" id="WP_111494153.1">
    <property type="nucleotide sequence ID" value="NZ_CP031264.1"/>
</dbReference>
<protein>
    <recommendedName>
        <fullName evidence="3">Transposase DDE domain-containing protein</fullName>
    </recommendedName>
</protein>
<keyword evidence="2" id="KW-1185">Reference proteome</keyword>
<accession>A0A345SS77</accession>
<organism evidence="1 2">
    <name type="scientific">Peterkaempfera bronchialis</name>
    <dbReference type="NCBI Taxonomy" id="2126346"/>
    <lineage>
        <taxon>Bacteria</taxon>
        <taxon>Bacillati</taxon>
        <taxon>Actinomycetota</taxon>
        <taxon>Actinomycetes</taxon>
        <taxon>Kitasatosporales</taxon>
        <taxon>Streptomycetaceae</taxon>
        <taxon>Peterkaempfera</taxon>
    </lineage>
</organism>
<dbReference type="EMBL" id="CP031264">
    <property type="protein sequence ID" value="AXI76582.1"/>
    <property type="molecule type" value="Genomic_DNA"/>
</dbReference>
<evidence type="ECO:0000313" key="2">
    <source>
        <dbReference type="Proteomes" id="UP000249340"/>
    </source>
</evidence>